<feature type="transmembrane region" description="Helical" evidence="1">
    <location>
        <begin position="33"/>
        <end position="56"/>
    </location>
</feature>
<name>A0A840YDY0_9SPHN</name>
<dbReference type="RefSeq" id="WP_343056918.1">
    <property type="nucleotide sequence ID" value="NZ_JACIJF010000006.1"/>
</dbReference>
<keyword evidence="1" id="KW-1133">Transmembrane helix</keyword>
<evidence type="ECO:0000313" key="3">
    <source>
        <dbReference type="Proteomes" id="UP000527143"/>
    </source>
</evidence>
<keyword evidence="1" id="KW-0472">Membrane</keyword>
<feature type="transmembrane region" description="Helical" evidence="1">
    <location>
        <begin position="62"/>
        <end position="80"/>
    </location>
</feature>
<dbReference type="Proteomes" id="UP000527143">
    <property type="component" value="Unassembled WGS sequence"/>
</dbReference>
<reference evidence="2 3" key="1">
    <citation type="submission" date="2020-08" db="EMBL/GenBank/DDBJ databases">
        <title>Genomic Encyclopedia of Type Strains, Phase IV (KMG-IV): sequencing the most valuable type-strain genomes for metagenomic binning, comparative biology and taxonomic classification.</title>
        <authorList>
            <person name="Goeker M."/>
        </authorList>
    </citation>
    <scope>NUCLEOTIDE SEQUENCE [LARGE SCALE GENOMIC DNA]</scope>
    <source>
        <strain evidence="2 3">DSM 26736</strain>
    </source>
</reference>
<proteinExistence type="predicted"/>
<dbReference type="EMBL" id="JACIJF010000006">
    <property type="protein sequence ID" value="MBB5711054.1"/>
    <property type="molecule type" value="Genomic_DNA"/>
</dbReference>
<dbReference type="AlphaFoldDB" id="A0A840YDY0"/>
<dbReference type="Pfam" id="PF19447">
    <property type="entry name" value="DUF5985"/>
    <property type="match status" value="1"/>
</dbReference>
<protein>
    <submittedName>
        <fullName evidence="2">Membrane-associated PAP2 superfamily phosphatase</fullName>
    </submittedName>
</protein>
<organism evidence="2 3">
    <name type="scientific">Sphingomonas xinjiangensis</name>
    <dbReference type="NCBI Taxonomy" id="643568"/>
    <lineage>
        <taxon>Bacteria</taxon>
        <taxon>Pseudomonadati</taxon>
        <taxon>Pseudomonadota</taxon>
        <taxon>Alphaproteobacteria</taxon>
        <taxon>Sphingomonadales</taxon>
        <taxon>Sphingomonadaceae</taxon>
        <taxon>Sphingomonas</taxon>
    </lineage>
</organism>
<feature type="transmembrane region" description="Helical" evidence="1">
    <location>
        <begin position="6"/>
        <end position="26"/>
    </location>
</feature>
<keyword evidence="3" id="KW-1185">Reference proteome</keyword>
<dbReference type="InterPro" id="IPR046027">
    <property type="entry name" value="DUF5985"/>
</dbReference>
<accession>A0A840YDY0</accession>
<comment type="caution">
    <text evidence="2">The sequence shown here is derived from an EMBL/GenBank/DDBJ whole genome shotgun (WGS) entry which is preliminary data.</text>
</comment>
<keyword evidence="1" id="KW-0812">Transmembrane</keyword>
<gene>
    <name evidence="2" type="ORF">FHT02_002295</name>
</gene>
<sequence>MILADVLAGAVTAGFATAALFFLRFWRDTRDTLFLYFATAFLLLGISQLILALGPIPDEYRAWVYLVRLAAFLLILGGILRKNRG</sequence>
<evidence type="ECO:0000313" key="2">
    <source>
        <dbReference type="EMBL" id="MBB5711054.1"/>
    </source>
</evidence>
<evidence type="ECO:0000256" key="1">
    <source>
        <dbReference type="SAM" id="Phobius"/>
    </source>
</evidence>